<evidence type="ECO:0000313" key="2">
    <source>
        <dbReference type="Proteomes" id="UP001056778"/>
    </source>
</evidence>
<organism evidence="1 2">
    <name type="scientific">Holotrichia oblita</name>
    <name type="common">Chafer beetle</name>
    <dbReference type="NCBI Taxonomy" id="644536"/>
    <lineage>
        <taxon>Eukaryota</taxon>
        <taxon>Metazoa</taxon>
        <taxon>Ecdysozoa</taxon>
        <taxon>Arthropoda</taxon>
        <taxon>Hexapoda</taxon>
        <taxon>Insecta</taxon>
        <taxon>Pterygota</taxon>
        <taxon>Neoptera</taxon>
        <taxon>Endopterygota</taxon>
        <taxon>Coleoptera</taxon>
        <taxon>Polyphaga</taxon>
        <taxon>Scarabaeiformia</taxon>
        <taxon>Scarabaeidae</taxon>
        <taxon>Melolonthinae</taxon>
        <taxon>Holotrichia</taxon>
    </lineage>
</organism>
<name>A0ACB9T3E5_HOLOL</name>
<protein>
    <submittedName>
        <fullName evidence="1">Uncharacterized protein</fullName>
    </submittedName>
</protein>
<proteinExistence type="predicted"/>
<gene>
    <name evidence="1" type="ORF">MML48_5g00014650</name>
</gene>
<evidence type="ECO:0000313" key="1">
    <source>
        <dbReference type="EMBL" id="KAI4461297.1"/>
    </source>
</evidence>
<keyword evidence="2" id="KW-1185">Reference proteome</keyword>
<accession>A0ACB9T3E5</accession>
<reference evidence="1" key="1">
    <citation type="submission" date="2022-04" db="EMBL/GenBank/DDBJ databases">
        <title>Chromosome-scale genome assembly of Holotrichia oblita Faldermann.</title>
        <authorList>
            <person name="Rongchong L."/>
        </authorList>
    </citation>
    <scope>NUCLEOTIDE SEQUENCE</scope>
    <source>
        <strain evidence="1">81SQS9</strain>
    </source>
</reference>
<dbReference type="EMBL" id="CM043019">
    <property type="protein sequence ID" value="KAI4461297.1"/>
    <property type="molecule type" value="Genomic_DNA"/>
</dbReference>
<sequence length="1766" mass="203375">MNSTIPCRAQTFKQSPVITPSLSTRSVAEIKKTITMITDFLIFTPKCMIPDVDPWNEEIKPFYKKESYVSCNKFKLLTYVVKNSSSAVLYVNHAVKKFYSSKPIKCCYINVTRDDNAAVPDDNITFSACTDFDGGLNIAGRTVTVKCRSKNVVYSNTYSPITITKRLQKKMQIYANLTEREPRPLNVLFIGIDSISRLNFIRTMPKTRKFLLNKGWVEYKGYNKIADNTFPNLIAILTGKHFPSGFKTCSPYTKVGCLDKANFIWSDYEKLGYITAYAEDESSINTFNYNKKGFLHKPVDYYLRAYSVATNKLQKKVVDEMEYCTGPESSGERILNVAKDFVDTFIDYPNFGFFWMNTFSHNLLNAPTRMDDKVFKILESIFESTYSNNSAIIFLSDHGMRFGNIRVTRTGWLEERLPFLYFWFPKWFRDKYPEQYYNLQTNAKSRLTTPYDLYMTVQDILTLSGLQYKVKPSEGCPACKSLFTPIPVRSCEDVGIETHWCTCYGYKSINVTEKLVEKASKFVVDQVNGLLKWYGKAAQKCAKYVVSKVLRAGISAESPYSNEVFLLVIVETAPEAIFESTLAVEGGEVTRGSYLSRLDRHIYHSNCVQDGDLKKYSDCIGFKDEVDITDRIVTVKCQSNKKVVYSNTHAPITITEDVQDKMLTFANLTKLETKPLNILIVGIDSISRLNFIRTMPKTREFLINTDWIEYKGYNKIGLNTIPNLMAVLTGKEYPNAFEHCKLTNLGCLDKSGFVWTEYAKLGYVTAFAEDESRLNTFNYYKKGFLHKPVDYYMRPYTVGVTKLSKRVVDRMIYCTGPEASGERILNVAKDFADTFTDYPSFGFFWMNTFSHDELNTPTRMDNKVADFLKNLQESNYSNNSAIIFLSDHGIRFGKIRSTRTGWLEERLPYLYFWFPEWFQKKYPEKFLNFKFNAKSRLTTPYDLYMTLQHMIVLSGLEYDVKPSTACPICKSFFEEIPPRSCEEVNIDMHWCTCYNHQDVKSSEELIKLIGDYVVDKINKKLLQYGEEANNLNIKPERSFGPPPSLNTTEEKDLAEWIIGCQKKGFPRRKEDVQISVKQFLDDNPCENSFTNNYPDKYLVNTEKCHIPNLNPWNSETIPLYIKKPYVQCSTKYKLTKIVYRPHDEVFLVIDEDVKSQYSTSELHCCYSNISRGKGELFDVQISVSPCTLFEFEVKLSGTSVLVSCKTESGHEVYSNTHSLLEKKPDMPTKSNINFVDVEQPPNIFVIGIDSMSRLNFHRVLSSTANYLHEHEWLEYKGYNKIGDNTFPNLMALLTGKNITAVLKECDPQKYIDTCNFIWNDYSNLGYLTALMEDESSIGTFATYHFKGFRKQPTDLYYMPYIVASETLLPGKKMEGMSYCAGPLTSVERVLNVVKDLVLNYSDQRKFGVFWMNSVSHDDINAPGRVDEIFTNFLSELQSHINNNTIIIFLSDHGIRFGDIRLTRSGWLEERLPFLYFWIPNEFKRKFPKEYQHLKNNAIKLTTPYDIYMMLQHVLALYNPDYILKDSDGCPNCRSLFSHIDDRSCEEASIQFHWCTCFGYNYLNPKSELALLASNFALRLLDKKIKNFGQNDYLFLQCGSNDVAQCFDSDHIAEIMRHYQDIMANTVHTNVILCTSPFRYDNNRLNGLIEHINLGLYNMARQFTHVATFAINNLLYPKHYTRHGQHLNGLGKHVICESLLDYVFDRSHVSVSKSSVQETTAVTSVTTTSLLCLSGAAMDEMESSLSYWKEDGARSADVQNSAEIFRK</sequence>
<comment type="caution">
    <text evidence="1">The sequence shown here is derived from an EMBL/GenBank/DDBJ whole genome shotgun (WGS) entry which is preliminary data.</text>
</comment>
<dbReference type="Proteomes" id="UP001056778">
    <property type="component" value="Chromosome 5"/>
</dbReference>